<gene>
    <name evidence="10" type="ORF">SAMN06265827_10451</name>
</gene>
<organism evidence="10 11">
    <name type="scientific">Orenia metallireducens</name>
    <dbReference type="NCBI Taxonomy" id="1413210"/>
    <lineage>
        <taxon>Bacteria</taxon>
        <taxon>Bacillati</taxon>
        <taxon>Bacillota</taxon>
        <taxon>Clostridia</taxon>
        <taxon>Halanaerobiales</taxon>
        <taxon>Halobacteroidaceae</taxon>
        <taxon>Orenia</taxon>
    </lineage>
</organism>
<keyword evidence="7 9" id="KW-1133">Transmembrane helix</keyword>
<feature type="transmembrane region" description="Helical" evidence="9">
    <location>
        <begin position="49"/>
        <end position="65"/>
    </location>
</feature>
<sequence length="313" mass="33429">MNILSNVKKLPGGLMLVPMVIGAVIHTFIPDIVEIGNPMTAIFSKQGTMTVVGIILIFAGIDTNFKSIRKCVKKSGFLIVLKLVLNIVCSLFIIRVLGEGGIYGISSLALVACICSCNAGLYLALMKQYGDEGDLAGFALLNVTGLPFIPVAVLGYAGGNGIDLNSIAATILPFIIGIILGSIDQEIKKFTRPGMEIMLPFLGFCLGSSIDLKIAFQSVGTGIILFIIFTLLNNLPLVLVEKLLLKSSGYVSMGISSVAGLALTVPALLLQSDSSYAVYMERALSQIAMAVVLSAVITPVLVKWRWKNKFIRR</sequence>
<keyword evidence="5 9" id="KW-0812">Transmembrane</keyword>
<keyword evidence="4" id="KW-0762">Sugar transport</keyword>
<evidence type="ECO:0000256" key="1">
    <source>
        <dbReference type="ARBA" id="ARBA00006430"/>
    </source>
</evidence>
<dbReference type="GO" id="GO:0015649">
    <property type="term" value="F:2-keto-3-deoxygluconate:proton symporter activity"/>
    <property type="evidence" value="ECO:0007669"/>
    <property type="project" value="InterPro"/>
</dbReference>
<keyword evidence="8 9" id="KW-0472">Membrane</keyword>
<dbReference type="Pfam" id="PF03812">
    <property type="entry name" value="KdgT"/>
    <property type="match status" value="1"/>
</dbReference>
<comment type="similarity">
    <text evidence="1">Belongs to the KdgT transporter family.</text>
</comment>
<accession>A0A285G100</accession>
<dbReference type="RefSeq" id="WP_097016700.1">
    <property type="nucleotide sequence ID" value="NZ_OBDZ01000004.1"/>
</dbReference>
<evidence type="ECO:0000256" key="5">
    <source>
        <dbReference type="ARBA" id="ARBA00022692"/>
    </source>
</evidence>
<feature type="transmembrane region" description="Helical" evidence="9">
    <location>
        <begin position="164"/>
        <end position="183"/>
    </location>
</feature>
<name>A0A285G100_9FIRM</name>
<evidence type="ECO:0000256" key="3">
    <source>
        <dbReference type="ARBA" id="ARBA00022475"/>
    </source>
</evidence>
<evidence type="ECO:0000256" key="7">
    <source>
        <dbReference type="ARBA" id="ARBA00022989"/>
    </source>
</evidence>
<proteinExistence type="inferred from homology"/>
<feature type="transmembrane region" description="Helical" evidence="9">
    <location>
        <begin position="222"/>
        <end position="239"/>
    </location>
</feature>
<keyword evidence="6" id="KW-0769">Symport</keyword>
<dbReference type="AlphaFoldDB" id="A0A285G100"/>
<feature type="transmembrane region" description="Helical" evidence="9">
    <location>
        <begin position="103"/>
        <end position="125"/>
    </location>
</feature>
<feature type="transmembrane region" description="Helical" evidence="9">
    <location>
        <begin position="12"/>
        <end position="29"/>
    </location>
</feature>
<evidence type="ECO:0000256" key="9">
    <source>
        <dbReference type="SAM" id="Phobius"/>
    </source>
</evidence>
<feature type="transmembrane region" description="Helical" evidence="9">
    <location>
        <begin position="77"/>
        <end position="97"/>
    </location>
</feature>
<dbReference type="InterPro" id="IPR004684">
    <property type="entry name" value="2keto-3dGluconate_permease"/>
</dbReference>
<keyword evidence="3" id="KW-1003">Cell membrane</keyword>
<keyword evidence="11" id="KW-1185">Reference proteome</keyword>
<dbReference type="GO" id="GO:0016020">
    <property type="term" value="C:membrane"/>
    <property type="evidence" value="ECO:0007669"/>
    <property type="project" value="InterPro"/>
</dbReference>
<evidence type="ECO:0000256" key="2">
    <source>
        <dbReference type="ARBA" id="ARBA00022448"/>
    </source>
</evidence>
<dbReference type="EMBL" id="OBDZ01000004">
    <property type="protein sequence ID" value="SNY17023.1"/>
    <property type="molecule type" value="Genomic_DNA"/>
</dbReference>
<dbReference type="OrthoDB" id="2833at2"/>
<keyword evidence="2" id="KW-0813">Transport</keyword>
<feature type="transmembrane region" description="Helical" evidence="9">
    <location>
        <begin position="251"/>
        <end position="271"/>
    </location>
</feature>
<feature type="transmembrane region" description="Helical" evidence="9">
    <location>
        <begin position="137"/>
        <end position="158"/>
    </location>
</feature>
<feature type="transmembrane region" description="Helical" evidence="9">
    <location>
        <begin position="283"/>
        <end position="304"/>
    </location>
</feature>
<evidence type="ECO:0000256" key="6">
    <source>
        <dbReference type="ARBA" id="ARBA00022847"/>
    </source>
</evidence>
<evidence type="ECO:0000313" key="10">
    <source>
        <dbReference type="EMBL" id="SNY17023.1"/>
    </source>
</evidence>
<protein>
    <submittedName>
        <fullName evidence="10">2-keto-3-deoxygluconate permease</fullName>
    </submittedName>
</protein>
<evidence type="ECO:0000256" key="8">
    <source>
        <dbReference type="ARBA" id="ARBA00023136"/>
    </source>
</evidence>
<dbReference type="Proteomes" id="UP000219573">
    <property type="component" value="Unassembled WGS sequence"/>
</dbReference>
<evidence type="ECO:0000256" key="4">
    <source>
        <dbReference type="ARBA" id="ARBA00022597"/>
    </source>
</evidence>
<reference evidence="11" key="1">
    <citation type="submission" date="2017-09" db="EMBL/GenBank/DDBJ databases">
        <authorList>
            <person name="Varghese N."/>
            <person name="Submissions S."/>
        </authorList>
    </citation>
    <scope>NUCLEOTIDE SEQUENCE [LARGE SCALE GENOMIC DNA]</scope>
    <source>
        <strain evidence="11">MSL47</strain>
    </source>
</reference>
<evidence type="ECO:0000313" key="11">
    <source>
        <dbReference type="Proteomes" id="UP000219573"/>
    </source>
</evidence>